<dbReference type="EMBL" id="AOHS01000009">
    <property type="protein sequence ID" value="ELY33612.1"/>
    <property type="molecule type" value="Genomic_DNA"/>
</dbReference>
<feature type="region of interest" description="Disordered" evidence="1">
    <location>
        <begin position="1"/>
        <end position="22"/>
    </location>
</feature>
<evidence type="ECO:0000313" key="5">
    <source>
        <dbReference type="Proteomes" id="UP000011543"/>
    </source>
</evidence>
<gene>
    <name evidence="2" type="ordered locus">Nmag_0359</name>
    <name evidence="3" type="ORF">C500_02230</name>
</gene>
<proteinExistence type="predicted"/>
<reference evidence="2" key="4">
    <citation type="submission" date="2016-09" db="EMBL/GenBank/DDBJ databases">
        <authorList>
            <person name="Pfeiffer F."/>
        </authorList>
    </citation>
    <scope>NUCLEOTIDE SEQUENCE</scope>
    <source>
        <strain evidence="2">ATCC 43099</strain>
    </source>
</reference>
<dbReference type="AlphaFoldDB" id="D3SXC9"/>
<organism evidence="2 4">
    <name type="scientific">Natrialba magadii (strain ATCC 43099 / DSM 3394 / CCM 3739 / CIP 104546 / IAM 13178 / JCM 8861 / NBRC 102185 / NCIMB 2190 / MS3)</name>
    <name type="common">Natronobacterium magadii</name>
    <dbReference type="NCBI Taxonomy" id="547559"/>
    <lineage>
        <taxon>Archaea</taxon>
        <taxon>Methanobacteriati</taxon>
        <taxon>Methanobacteriota</taxon>
        <taxon>Stenosarchaea group</taxon>
        <taxon>Halobacteria</taxon>
        <taxon>Halobacteriales</taxon>
        <taxon>Natrialbaceae</taxon>
        <taxon>Natrialba</taxon>
    </lineage>
</organism>
<reference evidence="3 5" key="3">
    <citation type="journal article" date="2014" name="PLoS Genet.">
        <title>Phylogenetically driven sequencing of extremely halophilic archaea reveals strategies for static and dynamic osmo-response.</title>
        <authorList>
            <person name="Becker E.A."/>
            <person name="Seitzer P.M."/>
            <person name="Tritt A."/>
            <person name="Larsen D."/>
            <person name="Krusor M."/>
            <person name="Yao A.I."/>
            <person name="Wu D."/>
            <person name="Madern D."/>
            <person name="Eisen J.A."/>
            <person name="Darling A.E."/>
            <person name="Facciotti M.T."/>
        </authorList>
    </citation>
    <scope>NUCLEOTIDE SEQUENCE [LARGE SCALE GENOMIC DNA]</scope>
    <source>
        <strain evidence="5">ATCC 43099 / DSM 3394 / CCM 3739 / CIP 104546 / IAM 13178 / JCM 8861 / NBRC 102185 / NCIMB 2190 / MS3</strain>
        <strain evidence="3">MS-3</strain>
    </source>
</reference>
<dbReference type="PaxDb" id="547559-Nmag_0359"/>
<dbReference type="EMBL" id="CP001932">
    <property type="protein sequence ID" value="ADD03949.1"/>
    <property type="molecule type" value="Genomic_DNA"/>
</dbReference>
<dbReference type="HOGENOM" id="CLU_942044_0_0_2"/>
<evidence type="ECO:0000313" key="4">
    <source>
        <dbReference type="Proteomes" id="UP000001879"/>
    </source>
</evidence>
<reference evidence="4" key="1">
    <citation type="submission" date="2010-02" db="EMBL/GenBank/DDBJ databases">
        <title>Complete sequence of chromosome of Natrialba magadii ATCC 43099.</title>
        <authorList>
            <consortium name="US DOE Joint Genome Institute"/>
            <person name="Lucas S."/>
            <person name="Copeland A."/>
            <person name="Lapidus A."/>
            <person name="Cheng J.-F."/>
            <person name="Bruce D."/>
            <person name="Goodwin L."/>
            <person name="Pitluck S."/>
            <person name="Davenport K."/>
            <person name="Saunders E."/>
            <person name="Detter J.C."/>
            <person name="Han C."/>
            <person name="Tapia R."/>
            <person name="Land M."/>
            <person name="Hauser L."/>
            <person name="Kyrpides N."/>
            <person name="Mikhailova N."/>
            <person name="De Castro R.E."/>
            <person name="Maupin-Furlow J.A."/>
            <person name="Woyke T."/>
        </authorList>
    </citation>
    <scope>NUCLEOTIDE SEQUENCE [LARGE SCALE GENOMIC DNA]</scope>
    <source>
        <strain evidence="4">ATCC 43099 / DSM 3394 / CCM 3739 / CIP 104546 / IAM 13178 / JCM 8861 / NBRC 102185 / NCIMB 2190 / MS3</strain>
    </source>
</reference>
<evidence type="ECO:0000256" key="1">
    <source>
        <dbReference type="SAM" id="MobiDB-lite"/>
    </source>
</evidence>
<name>D3SXC9_NATMM</name>
<dbReference type="OrthoDB" id="350093at2157"/>
<reference evidence="2 4" key="2">
    <citation type="journal article" date="2012" name="BMC Genomics">
        <title>A comparative genomics perspective on the genetic content of the alkaliphilic haloarchaeon Natrialba magadii ATCC 43099T.</title>
        <authorList>
            <person name="Siddaramappa S."/>
            <person name="Challacombe J.F."/>
            <person name="Decastro R.E."/>
            <person name="Pfeiffer F."/>
            <person name="Sastre D.E."/>
            <person name="Gimenez M.I."/>
            <person name="Paggi R.A."/>
            <person name="Detter J.C."/>
            <person name="Davenport K.W."/>
            <person name="Goodwin L.A."/>
            <person name="Kyrpides N."/>
            <person name="Tapia R."/>
            <person name="Pitluck S."/>
            <person name="Lucas S."/>
            <person name="Woyke T."/>
            <person name="Maupin-Furlow J.A."/>
        </authorList>
    </citation>
    <scope>NUCLEOTIDE SEQUENCE [LARGE SCALE GENOMIC DNA]</scope>
    <source>
        <strain evidence="2">ATCC 43099</strain>
        <strain evidence="4">ATCC 43099 / DSM 3394 / CCM 3739 / CIP 104546 / IAM 13178 / JCM 8861 / NBRC 102185 / NCIMB 2190 / MS3</strain>
    </source>
</reference>
<accession>D3SXC9</accession>
<dbReference type="KEGG" id="nmg:Nmag_0359"/>
<dbReference type="GeneID" id="8823180"/>
<keyword evidence="4" id="KW-1185">Reference proteome</keyword>
<sequence length="295" mass="34505">MRYESDRTPDYAPPNDPWEEHQASEDAQSYLTLYYCEDEISKYPVREVTKVNDNKSDPNLETMSYGLCSTCTRDIRSGLVRNNRPYLFFCTNFKGERHLAGYYHIGWYSLGPPLLTNYRNGSIQDDYRLVADEMKWIYPPISFETIADETGFDGILTGFRKKLVTPETTDALLSLFEDREDYSQQYLDEIQRLELINKRYHEFRYPTWERKAGFDWESVQSYVGTMQTEEDDETKEILETKMEEMDIDFSLIASEGVSDWFCLICNHDFENKAPLKLCPNCDNNGGIIPARAINE</sequence>
<dbReference type="Proteomes" id="UP000001879">
    <property type="component" value="Chromosome"/>
</dbReference>
<dbReference type="STRING" id="547559.Nmag_0359"/>
<protein>
    <submittedName>
        <fullName evidence="2">Uncharacterized protein</fullName>
    </submittedName>
</protein>
<evidence type="ECO:0000313" key="2">
    <source>
        <dbReference type="EMBL" id="ADD03949.1"/>
    </source>
</evidence>
<evidence type="ECO:0000313" key="3">
    <source>
        <dbReference type="EMBL" id="ELY33612.1"/>
    </source>
</evidence>
<dbReference type="RefSeq" id="WP_004213857.1">
    <property type="nucleotide sequence ID" value="NC_013922.1"/>
</dbReference>
<dbReference type="Proteomes" id="UP000011543">
    <property type="component" value="Unassembled WGS sequence"/>
</dbReference>